<evidence type="ECO:0000256" key="1">
    <source>
        <dbReference type="SAM" id="MobiDB-lite"/>
    </source>
</evidence>
<keyword evidence="3" id="KW-1185">Reference proteome</keyword>
<feature type="region of interest" description="Disordered" evidence="1">
    <location>
        <begin position="1"/>
        <end position="44"/>
    </location>
</feature>
<dbReference type="EMBL" id="LRGB01000139">
    <property type="protein sequence ID" value="KZS20671.1"/>
    <property type="molecule type" value="Genomic_DNA"/>
</dbReference>
<organism evidence="2 3">
    <name type="scientific">Daphnia magna</name>
    <dbReference type="NCBI Taxonomy" id="35525"/>
    <lineage>
        <taxon>Eukaryota</taxon>
        <taxon>Metazoa</taxon>
        <taxon>Ecdysozoa</taxon>
        <taxon>Arthropoda</taxon>
        <taxon>Crustacea</taxon>
        <taxon>Branchiopoda</taxon>
        <taxon>Diplostraca</taxon>
        <taxon>Cladocera</taxon>
        <taxon>Anomopoda</taxon>
        <taxon>Daphniidae</taxon>
        <taxon>Daphnia</taxon>
    </lineage>
</organism>
<feature type="compositionally biased region" description="Basic residues" evidence="1">
    <location>
        <begin position="21"/>
        <end position="44"/>
    </location>
</feature>
<dbReference type="AlphaFoldDB" id="A0A162RNY9"/>
<proteinExistence type="predicted"/>
<dbReference type="Proteomes" id="UP000076858">
    <property type="component" value="Unassembled WGS sequence"/>
</dbReference>
<evidence type="ECO:0000313" key="3">
    <source>
        <dbReference type="Proteomes" id="UP000076858"/>
    </source>
</evidence>
<protein>
    <submittedName>
        <fullName evidence="2">Uncharacterized protein</fullName>
    </submittedName>
</protein>
<gene>
    <name evidence="2" type="ORF">APZ42_012606</name>
</gene>
<reference evidence="2 3" key="1">
    <citation type="submission" date="2016-03" db="EMBL/GenBank/DDBJ databases">
        <title>EvidentialGene: Evidence-directed Construction of Genes on Genomes.</title>
        <authorList>
            <person name="Gilbert D.G."/>
            <person name="Choi J.-H."/>
            <person name="Mockaitis K."/>
            <person name="Colbourne J."/>
            <person name="Pfrender M."/>
        </authorList>
    </citation>
    <scope>NUCLEOTIDE SEQUENCE [LARGE SCALE GENOMIC DNA]</scope>
    <source>
        <strain evidence="2 3">Xinb3</strain>
        <tissue evidence="2">Complete organism</tissue>
    </source>
</reference>
<sequence length="74" mass="8933">MLTCVQLDRIIHGRQQENKSQKRKHNKPARQHTRTWKEKKKKNGKTRHQLVYIIDLHRIYIGRPIGDQNTHATR</sequence>
<name>A0A162RNY9_9CRUS</name>
<evidence type="ECO:0000313" key="2">
    <source>
        <dbReference type="EMBL" id="KZS20671.1"/>
    </source>
</evidence>
<accession>A0A162RNY9</accession>
<comment type="caution">
    <text evidence="2">The sequence shown here is derived from an EMBL/GenBank/DDBJ whole genome shotgun (WGS) entry which is preliminary data.</text>
</comment>
<feature type="compositionally biased region" description="Basic and acidic residues" evidence="1">
    <location>
        <begin position="9"/>
        <end position="20"/>
    </location>
</feature>